<gene>
    <name evidence="2" type="ORF">ACFPIH_34870</name>
</gene>
<sequence length="42" mass="4303">MTSYSGCGPLVAGRAHAAKPHSDAAPRPEGAALTPIGENKEW</sequence>
<organism evidence="2 3">
    <name type="scientific">Streptomyces vulcanius</name>
    <dbReference type="NCBI Taxonomy" id="1441876"/>
    <lineage>
        <taxon>Bacteria</taxon>
        <taxon>Bacillati</taxon>
        <taxon>Actinomycetota</taxon>
        <taxon>Actinomycetes</taxon>
        <taxon>Kitasatosporales</taxon>
        <taxon>Streptomycetaceae</taxon>
        <taxon>Streptomyces</taxon>
    </lineage>
</organism>
<keyword evidence="3" id="KW-1185">Reference proteome</keyword>
<evidence type="ECO:0000313" key="3">
    <source>
        <dbReference type="Proteomes" id="UP001595839"/>
    </source>
</evidence>
<dbReference type="RefSeq" id="WP_381181274.1">
    <property type="nucleotide sequence ID" value="NZ_JBHSFK010000027.1"/>
</dbReference>
<evidence type="ECO:0000313" key="2">
    <source>
        <dbReference type="EMBL" id="MFC4504634.1"/>
    </source>
</evidence>
<evidence type="ECO:0000256" key="1">
    <source>
        <dbReference type="SAM" id="MobiDB-lite"/>
    </source>
</evidence>
<proteinExistence type="predicted"/>
<feature type="region of interest" description="Disordered" evidence="1">
    <location>
        <begin position="1"/>
        <end position="42"/>
    </location>
</feature>
<reference evidence="3" key="1">
    <citation type="journal article" date="2019" name="Int. J. Syst. Evol. Microbiol.">
        <title>The Global Catalogue of Microorganisms (GCM) 10K type strain sequencing project: providing services to taxonomists for standard genome sequencing and annotation.</title>
        <authorList>
            <consortium name="The Broad Institute Genomics Platform"/>
            <consortium name="The Broad Institute Genome Sequencing Center for Infectious Disease"/>
            <person name="Wu L."/>
            <person name="Ma J."/>
        </authorList>
    </citation>
    <scope>NUCLEOTIDE SEQUENCE [LARGE SCALE GENOMIC DNA]</scope>
    <source>
        <strain evidence="3">CGMCC 4.7177</strain>
    </source>
</reference>
<accession>A0ABV9AXT0</accession>
<comment type="caution">
    <text evidence="2">The sequence shown here is derived from an EMBL/GenBank/DDBJ whole genome shotgun (WGS) entry which is preliminary data.</text>
</comment>
<protein>
    <submittedName>
        <fullName evidence="2">Uncharacterized protein</fullName>
    </submittedName>
</protein>
<name>A0ABV9AXT0_9ACTN</name>
<dbReference type="Proteomes" id="UP001595839">
    <property type="component" value="Unassembled WGS sequence"/>
</dbReference>
<dbReference type="EMBL" id="JBHSFK010000027">
    <property type="protein sequence ID" value="MFC4504634.1"/>
    <property type="molecule type" value="Genomic_DNA"/>
</dbReference>